<name>A0AAU9KLT6_9STRA</name>
<organism evidence="2 3">
    <name type="scientific">Peronospora belbahrii</name>
    <dbReference type="NCBI Taxonomy" id="622444"/>
    <lineage>
        <taxon>Eukaryota</taxon>
        <taxon>Sar</taxon>
        <taxon>Stramenopiles</taxon>
        <taxon>Oomycota</taxon>
        <taxon>Peronosporomycetes</taxon>
        <taxon>Peronosporales</taxon>
        <taxon>Peronosporaceae</taxon>
        <taxon>Peronospora</taxon>
    </lineage>
</organism>
<evidence type="ECO:0000313" key="3">
    <source>
        <dbReference type="Proteomes" id="UP001160483"/>
    </source>
</evidence>
<gene>
    <name evidence="2" type="ORF">PBS003_LOCUS6</name>
</gene>
<reference evidence="2" key="1">
    <citation type="submission" date="2021-11" db="EMBL/GenBank/DDBJ databases">
        <authorList>
            <person name="Islam A."/>
            <person name="Islam S."/>
            <person name="Flora M.S."/>
            <person name="Rahman M."/>
            <person name="Ziaur R.M."/>
            <person name="Epstein J.H."/>
            <person name="Hassan M."/>
            <person name="Klassen M."/>
            <person name="Woodard K."/>
            <person name="Webb A."/>
            <person name="Webby R.J."/>
            <person name="El Zowalaty M.E."/>
        </authorList>
    </citation>
    <scope>NUCLEOTIDE SEQUENCE</scope>
    <source>
        <strain evidence="2">Pbs3</strain>
    </source>
</reference>
<feature type="compositionally biased region" description="Low complexity" evidence="1">
    <location>
        <begin position="203"/>
        <end position="218"/>
    </location>
</feature>
<dbReference type="PRINTS" id="PR01217">
    <property type="entry name" value="PRICHEXTENSN"/>
</dbReference>
<accession>A0AAU9KLT6</accession>
<dbReference type="EMBL" id="CAKKTJ010000001">
    <property type="protein sequence ID" value="CAH0473097.1"/>
    <property type="molecule type" value="Genomic_DNA"/>
</dbReference>
<evidence type="ECO:0000313" key="2">
    <source>
        <dbReference type="EMBL" id="CAH0473097.1"/>
    </source>
</evidence>
<feature type="compositionally biased region" description="Basic and acidic residues" evidence="1">
    <location>
        <begin position="178"/>
        <end position="189"/>
    </location>
</feature>
<protein>
    <submittedName>
        <fullName evidence="2">Uncharacterized protein</fullName>
    </submittedName>
</protein>
<feature type="compositionally biased region" description="Low complexity" evidence="1">
    <location>
        <begin position="167"/>
        <end position="177"/>
    </location>
</feature>
<feature type="compositionally biased region" description="Low complexity" evidence="1">
    <location>
        <begin position="279"/>
        <end position="316"/>
    </location>
</feature>
<dbReference type="Proteomes" id="UP001160483">
    <property type="component" value="Unassembled WGS sequence"/>
</dbReference>
<comment type="caution">
    <text evidence="2">The sequence shown here is derived from an EMBL/GenBank/DDBJ whole genome shotgun (WGS) entry which is preliminary data.</text>
</comment>
<feature type="compositionally biased region" description="Low complexity" evidence="1">
    <location>
        <begin position="239"/>
        <end position="261"/>
    </location>
</feature>
<sequence>MIYPKTIFQSIIALSTVAASTKVDVVRQNNPTHGVKHDKGGRYIDTTDSYGTTTTSVLSSTAYAAKNQTDNKLRKVTSPDSVGVKFSYASPTNANNIGHIATVGHSLSPRTLDHVDGKKGAQKDVNLAPGVSKSNVKKGDNNTMGVKSKYSVKPYSGTYTSDDKKSVGNSDSNGSVDGDSKDNDSRYETNENSPCPVSNASETTPIPTTRAPPTYAPTRAPPTSAPTREPPTRAPPTRAPITSAPTRTPSTSAPTRAPTASVPKTPSPVYSPVTSAPGTSVPTRAPTTPAPTRTPITSAPTSTPTTVAPSTPAPTAVDPLTLDPNSEELTTSTPTDVTRNNRCAGHCSPVDSCSYDFASDTGADDFSSDRCADYCSPVDTGSDCCRPIDPCAKQ</sequence>
<feature type="compositionally biased region" description="Pro residues" evidence="1">
    <location>
        <begin position="219"/>
        <end position="238"/>
    </location>
</feature>
<dbReference type="AlphaFoldDB" id="A0AAU9KLT6"/>
<feature type="compositionally biased region" description="Polar residues" evidence="1">
    <location>
        <begin position="190"/>
        <end position="202"/>
    </location>
</feature>
<feature type="region of interest" description="Disordered" evidence="1">
    <location>
        <begin position="112"/>
        <end position="339"/>
    </location>
</feature>
<evidence type="ECO:0000256" key="1">
    <source>
        <dbReference type="SAM" id="MobiDB-lite"/>
    </source>
</evidence>
<feature type="compositionally biased region" description="Polar residues" evidence="1">
    <location>
        <begin position="323"/>
        <end position="339"/>
    </location>
</feature>
<proteinExistence type="predicted"/>
<feature type="compositionally biased region" description="Basic and acidic residues" evidence="1">
    <location>
        <begin position="112"/>
        <end position="122"/>
    </location>
</feature>